<feature type="domain" description="Serine aminopeptidase S33" evidence="1">
    <location>
        <begin position="50"/>
        <end position="304"/>
    </location>
</feature>
<dbReference type="OrthoDB" id="9788260at2"/>
<name>E8LJ32_SUCHY</name>
<proteinExistence type="predicted"/>
<gene>
    <name evidence="2" type="ORF">HMPREF9444_00705</name>
</gene>
<dbReference type="Gene3D" id="3.40.50.1820">
    <property type="entry name" value="alpha/beta hydrolase"/>
    <property type="match status" value="1"/>
</dbReference>
<dbReference type="InterPro" id="IPR051044">
    <property type="entry name" value="MAG_DAG_Lipase"/>
</dbReference>
<dbReference type="SUPFAM" id="SSF53474">
    <property type="entry name" value="alpha/beta-Hydrolases"/>
    <property type="match status" value="1"/>
</dbReference>
<keyword evidence="2" id="KW-0378">Hydrolase</keyword>
<dbReference type="PANTHER" id="PTHR11614">
    <property type="entry name" value="PHOSPHOLIPASE-RELATED"/>
    <property type="match status" value="1"/>
</dbReference>
<organism evidence="2 3">
    <name type="scientific">Succinatimonas hippei (strain DSM 22608 / JCM 16073 / KCTC 15190 / YIT 12066)</name>
    <dbReference type="NCBI Taxonomy" id="762983"/>
    <lineage>
        <taxon>Bacteria</taxon>
        <taxon>Pseudomonadati</taxon>
        <taxon>Pseudomonadota</taxon>
        <taxon>Gammaproteobacteria</taxon>
        <taxon>Aeromonadales</taxon>
        <taxon>Succinivibrionaceae</taxon>
        <taxon>Succinatimonas</taxon>
    </lineage>
</organism>
<dbReference type="GO" id="GO:0016787">
    <property type="term" value="F:hydrolase activity"/>
    <property type="evidence" value="ECO:0007669"/>
    <property type="project" value="UniProtKB-KW"/>
</dbReference>
<evidence type="ECO:0000313" key="3">
    <source>
        <dbReference type="Proteomes" id="UP000018458"/>
    </source>
</evidence>
<sequence>MNDLPFLTTVSDYMRQLAHIEDFYKHKIIKHSIKVSDEVTLSAIELTSATPKHTLVIVPGRAECEHKYAELLYSLRQQNLQVFVIFVRGQGMSSKVIKGSFKCHIDDFNVYRKDLAFALDALNVKSPYLLMAFSMGGLISLDFLLHEKNKPQRVALLAPYLWPAFKLPEPVLKLLVNTVGNIPLLKYLYTPHGAEYKRIEFKKNIHSHCFDRYETYHDYYGLHPDLALGGPSFAFVKEALKKQLEIMNSNVDFTIPMLTVTAGEDHVVSTPHTINFMRKHLNDLSRPKYFNLSGAYHDLLNESDEYRNLALTYAFHFLLNGEIK</sequence>
<dbReference type="RefSeq" id="WP_009142920.1">
    <property type="nucleotide sequence ID" value="NZ_GL830971.1"/>
</dbReference>
<comment type="caution">
    <text evidence="2">The sequence shown here is derived from an EMBL/GenBank/DDBJ whole genome shotgun (WGS) entry which is preliminary data.</text>
</comment>
<protein>
    <submittedName>
        <fullName evidence="2">Hydrolase, alpha/beta domain protein</fullName>
    </submittedName>
</protein>
<dbReference type="InterPro" id="IPR029058">
    <property type="entry name" value="AB_hydrolase_fold"/>
</dbReference>
<dbReference type="InterPro" id="IPR022742">
    <property type="entry name" value="Hydrolase_4"/>
</dbReference>
<dbReference type="ESTHER" id="9gamm-e8lj32">
    <property type="family name" value="Monoglyceridelipase_lysophospholip"/>
</dbReference>
<dbReference type="eggNOG" id="COG2267">
    <property type="taxonomic scope" value="Bacteria"/>
</dbReference>
<dbReference type="HOGENOM" id="CLU_026209_10_1_6"/>
<dbReference type="EMBL" id="AEVO01000034">
    <property type="protein sequence ID" value="EFY07456.1"/>
    <property type="molecule type" value="Genomic_DNA"/>
</dbReference>
<reference evidence="2 3" key="1">
    <citation type="submission" date="2011-01" db="EMBL/GenBank/DDBJ databases">
        <authorList>
            <person name="Weinstock G."/>
            <person name="Sodergren E."/>
            <person name="Clifton S."/>
            <person name="Fulton L."/>
            <person name="Fulton B."/>
            <person name="Courtney L."/>
            <person name="Fronick C."/>
            <person name="Harrison M."/>
            <person name="Strong C."/>
            <person name="Farmer C."/>
            <person name="Delahaunty K."/>
            <person name="Markovic C."/>
            <person name="Hall O."/>
            <person name="Minx P."/>
            <person name="Tomlinson C."/>
            <person name="Mitreva M."/>
            <person name="Hou S."/>
            <person name="Chen J."/>
            <person name="Wollam A."/>
            <person name="Pepin K.H."/>
            <person name="Johnson M."/>
            <person name="Bhonagiri V."/>
            <person name="Zhang X."/>
            <person name="Suruliraj S."/>
            <person name="Warren W."/>
            <person name="Chinwalla A."/>
            <person name="Mardis E.R."/>
            <person name="Wilson R.K."/>
        </authorList>
    </citation>
    <scope>NUCLEOTIDE SEQUENCE [LARGE SCALE GENOMIC DNA]</scope>
    <source>
        <strain evidence="3">DSM 22608 / JCM 16073 / KCTC 15190 / YIT 12066</strain>
    </source>
</reference>
<evidence type="ECO:0000259" key="1">
    <source>
        <dbReference type="Pfam" id="PF12146"/>
    </source>
</evidence>
<dbReference type="STRING" id="762983.HMPREF9444_00705"/>
<dbReference type="Pfam" id="PF12146">
    <property type="entry name" value="Hydrolase_4"/>
    <property type="match status" value="1"/>
</dbReference>
<evidence type="ECO:0000313" key="2">
    <source>
        <dbReference type="EMBL" id="EFY07456.1"/>
    </source>
</evidence>
<accession>E8LJ32</accession>
<keyword evidence="3" id="KW-1185">Reference proteome</keyword>
<dbReference type="AlphaFoldDB" id="E8LJ32"/>
<dbReference type="Proteomes" id="UP000018458">
    <property type="component" value="Unassembled WGS sequence"/>
</dbReference>